<protein>
    <submittedName>
        <fullName evidence="1">Uncharacterized protein</fullName>
    </submittedName>
</protein>
<reference evidence="1" key="1">
    <citation type="submission" date="2020-08" db="EMBL/GenBank/DDBJ databases">
        <title>Multicomponent nature underlies the extraordinary mechanical properties of spider dragline silk.</title>
        <authorList>
            <person name="Kono N."/>
            <person name="Nakamura H."/>
            <person name="Mori M."/>
            <person name="Yoshida Y."/>
            <person name="Ohtoshi R."/>
            <person name="Malay A.D."/>
            <person name="Moran D.A.P."/>
            <person name="Tomita M."/>
            <person name="Numata K."/>
            <person name="Arakawa K."/>
        </authorList>
    </citation>
    <scope>NUCLEOTIDE SEQUENCE</scope>
</reference>
<dbReference type="EMBL" id="BMAU01021375">
    <property type="protein sequence ID" value="GFY26381.1"/>
    <property type="molecule type" value="Genomic_DNA"/>
</dbReference>
<dbReference type="Proteomes" id="UP000887159">
    <property type="component" value="Unassembled WGS sequence"/>
</dbReference>
<gene>
    <name evidence="1" type="ORF">TNCV_25781</name>
</gene>
<proteinExistence type="predicted"/>
<accession>A0A8X6W214</accession>
<evidence type="ECO:0000313" key="1">
    <source>
        <dbReference type="EMBL" id="GFY26381.1"/>
    </source>
</evidence>
<sequence length="102" mass="11078">MAKGSVTAVVSHSFEHHTGDRMIWLGFTPILRENNLGWSGASHLSSPSTNLTRELAARRLFKVPPCHEGTIHLQTSMSSPGFESRLDGTAVSVDNLYAGWAS</sequence>
<keyword evidence="2" id="KW-1185">Reference proteome</keyword>
<evidence type="ECO:0000313" key="2">
    <source>
        <dbReference type="Proteomes" id="UP000887159"/>
    </source>
</evidence>
<comment type="caution">
    <text evidence="1">The sequence shown here is derived from an EMBL/GenBank/DDBJ whole genome shotgun (WGS) entry which is preliminary data.</text>
</comment>
<name>A0A8X6W214_TRICX</name>
<organism evidence="1 2">
    <name type="scientific">Trichonephila clavipes</name>
    <name type="common">Golden silk orbweaver</name>
    <name type="synonym">Nephila clavipes</name>
    <dbReference type="NCBI Taxonomy" id="2585209"/>
    <lineage>
        <taxon>Eukaryota</taxon>
        <taxon>Metazoa</taxon>
        <taxon>Ecdysozoa</taxon>
        <taxon>Arthropoda</taxon>
        <taxon>Chelicerata</taxon>
        <taxon>Arachnida</taxon>
        <taxon>Araneae</taxon>
        <taxon>Araneomorphae</taxon>
        <taxon>Entelegynae</taxon>
        <taxon>Araneoidea</taxon>
        <taxon>Nephilidae</taxon>
        <taxon>Trichonephila</taxon>
    </lineage>
</organism>
<dbReference type="AlphaFoldDB" id="A0A8X6W214"/>